<keyword evidence="1" id="KW-0812">Transmembrane</keyword>
<dbReference type="PANTHER" id="PTHR11206">
    <property type="entry name" value="MULTIDRUG RESISTANCE PROTEIN"/>
    <property type="match status" value="1"/>
</dbReference>
<feature type="transmembrane region" description="Helical" evidence="1">
    <location>
        <begin position="68"/>
        <end position="87"/>
    </location>
</feature>
<feature type="transmembrane region" description="Helical" evidence="1">
    <location>
        <begin position="107"/>
        <end position="133"/>
    </location>
</feature>
<keyword evidence="1" id="KW-0472">Membrane</keyword>
<evidence type="ECO:0000313" key="2">
    <source>
        <dbReference type="EMBL" id="KAH0761066.1"/>
    </source>
</evidence>
<dbReference type="Proteomes" id="UP000826656">
    <property type="component" value="Unassembled WGS sequence"/>
</dbReference>
<organism evidence="2 3">
    <name type="scientific">Solanum tuberosum</name>
    <name type="common">Potato</name>
    <dbReference type="NCBI Taxonomy" id="4113"/>
    <lineage>
        <taxon>Eukaryota</taxon>
        <taxon>Viridiplantae</taxon>
        <taxon>Streptophyta</taxon>
        <taxon>Embryophyta</taxon>
        <taxon>Tracheophyta</taxon>
        <taxon>Spermatophyta</taxon>
        <taxon>Magnoliopsida</taxon>
        <taxon>eudicotyledons</taxon>
        <taxon>Gunneridae</taxon>
        <taxon>Pentapetalae</taxon>
        <taxon>asterids</taxon>
        <taxon>lamiids</taxon>
        <taxon>Solanales</taxon>
        <taxon>Solanaceae</taxon>
        <taxon>Solanoideae</taxon>
        <taxon>Solaneae</taxon>
        <taxon>Solanum</taxon>
    </lineage>
</organism>
<name>A0ABQ7VAI9_SOLTU</name>
<evidence type="ECO:0000256" key="1">
    <source>
        <dbReference type="SAM" id="Phobius"/>
    </source>
</evidence>
<comment type="caution">
    <text evidence="2">The sequence shown here is derived from an EMBL/GenBank/DDBJ whole genome shotgun (WGS) entry which is preliminary data.</text>
</comment>
<accession>A0ABQ7VAI9</accession>
<dbReference type="EMBL" id="JAIVGD010000013">
    <property type="protein sequence ID" value="KAH0761066.1"/>
    <property type="molecule type" value="Genomic_DNA"/>
</dbReference>
<gene>
    <name evidence="2" type="ORF">KY290_017139</name>
</gene>
<keyword evidence="1" id="KW-1133">Transmembrane helix</keyword>
<evidence type="ECO:0000313" key="3">
    <source>
        <dbReference type="Proteomes" id="UP000826656"/>
    </source>
</evidence>
<sequence>MHNDIAKSELNPRPGVIINHLNGSGVYVACLSIVIPMVLYAGVTTLIRIVVCWILVFKIGLGVKGAALANSISYWLNFLFLAIYIKFSPTCAKTWTGLSKEALKDMLAFIGLAIPSAIMVCLEMWSFELIVLLSGLLPNPQLETSVLSIWF</sequence>
<protein>
    <submittedName>
        <fullName evidence="2">Uncharacterized protein</fullName>
    </submittedName>
</protein>
<reference evidence="2 3" key="1">
    <citation type="journal article" date="2021" name="bioRxiv">
        <title>Chromosome-scale and haplotype-resolved genome assembly of a tetraploid potato cultivar.</title>
        <authorList>
            <person name="Sun H."/>
            <person name="Jiao W.-B."/>
            <person name="Krause K."/>
            <person name="Campoy J.A."/>
            <person name="Goel M."/>
            <person name="Folz-Donahue K."/>
            <person name="Kukat C."/>
            <person name="Huettel B."/>
            <person name="Schneeberger K."/>
        </authorList>
    </citation>
    <scope>NUCLEOTIDE SEQUENCE [LARGE SCALE GENOMIC DNA]</scope>
    <source>
        <strain evidence="2">SolTubOtavaFocal</strain>
        <tissue evidence="2">Leaves</tissue>
    </source>
</reference>
<proteinExistence type="predicted"/>
<feature type="transmembrane region" description="Helical" evidence="1">
    <location>
        <begin position="26"/>
        <end position="56"/>
    </location>
</feature>
<keyword evidence="3" id="KW-1185">Reference proteome</keyword>